<dbReference type="InterPro" id="IPR001041">
    <property type="entry name" value="2Fe-2S_ferredoxin-type"/>
</dbReference>
<evidence type="ECO:0000259" key="1">
    <source>
        <dbReference type="PROSITE" id="PS51085"/>
    </source>
</evidence>
<proteinExistence type="predicted"/>
<dbReference type="Proteomes" id="UP001596422">
    <property type="component" value="Unassembled WGS sequence"/>
</dbReference>
<dbReference type="InterPro" id="IPR036010">
    <property type="entry name" value="2Fe-2S_ferredoxin-like_sf"/>
</dbReference>
<reference evidence="3" key="1">
    <citation type="journal article" date="2019" name="Int. J. Syst. Evol. Microbiol.">
        <title>The Global Catalogue of Microorganisms (GCM) 10K type strain sequencing project: providing services to taxonomists for standard genome sequencing and annotation.</title>
        <authorList>
            <consortium name="The Broad Institute Genomics Platform"/>
            <consortium name="The Broad Institute Genome Sequencing Center for Infectious Disease"/>
            <person name="Wu L."/>
            <person name="Ma J."/>
        </authorList>
    </citation>
    <scope>NUCLEOTIDE SEQUENCE [LARGE SCALE GENOMIC DNA]</scope>
    <source>
        <strain evidence="3">NBRC 111756</strain>
    </source>
</reference>
<name>A0ABW1ZVE8_9GAMM</name>
<evidence type="ECO:0000313" key="2">
    <source>
        <dbReference type="EMBL" id="MFC6668746.1"/>
    </source>
</evidence>
<dbReference type="SUPFAM" id="SSF54292">
    <property type="entry name" value="2Fe-2S ferredoxin-like"/>
    <property type="match status" value="1"/>
</dbReference>
<dbReference type="EMBL" id="JBHSWE010000001">
    <property type="protein sequence ID" value="MFC6668746.1"/>
    <property type="molecule type" value="Genomic_DNA"/>
</dbReference>
<comment type="caution">
    <text evidence="2">The sequence shown here is derived from an EMBL/GenBank/DDBJ whole genome shotgun (WGS) entry which is preliminary data.</text>
</comment>
<evidence type="ECO:0000313" key="3">
    <source>
        <dbReference type="Proteomes" id="UP001596422"/>
    </source>
</evidence>
<keyword evidence="3" id="KW-1185">Reference proteome</keyword>
<dbReference type="RefSeq" id="WP_379907296.1">
    <property type="nucleotide sequence ID" value="NZ_JBHSWE010000001.1"/>
</dbReference>
<dbReference type="Pfam" id="PF00111">
    <property type="entry name" value="Fer2"/>
    <property type="match status" value="1"/>
</dbReference>
<sequence>MERVDKAKYRIRLENGGGMFEVRAGLSLLAAMEQAGAALIPVGCRGGGCGRCRVRVLAGHYDSKRMSRAYICARDESFGRVLACRIFPREDLLIRVETPPVPPEQDPPE</sequence>
<protein>
    <submittedName>
        <fullName evidence="2">2Fe-2S iron-sulfur cluster-binding protein</fullName>
    </submittedName>
</protein>
<dbReference type="Gene3D" id="3.10.20.30">
    <property type="match status" value="1"/>
</dbReference>
<gene>
    <name evidence="2" type="ORF">ACFQDL_00420</name>
</gene>
<accession>A0ABW1ZVE8</accession>
<dbReference type="InterPro" id="IPR012675">
    <property type="entry name" value="Beta-grasp_dom_sf"/>
</dbReference>
<feature type="domain" description="2Fe-2S ferredoxin-type" evidence="1">
    <location>
        <begin position="9"/>
        <end position="100"/>
    </location>
</feature>
<dbReference type="PROSITE" id="PS51085">
    <property type="entry name" value="2FE2S_FER_2"/>
    <property type="match status" value="1"/>
</dbReference>
<organism evidence="2 3">
    <name type="scientific">Marinobacterium aestuariivivens</name>
    <dbReference type="NCBI Taxonomy" id="1698799"/>
    <lineage>
        <taxon>Bacteria</taxon>
        <taxon>Pseudomonadati</taxon>
        <taxon>Pseudomonadota</taxon>
        <taxon>Gammaproteobacteria</taxon>
        <taxon>Oceanospirillales</taxon>
        <taxon>Oceanospirillaceae</taxon>
        <taxon>Marinobacterium</taxon>
    </lineage>
</organism>